<gene>
    <name evidence="1" type="ORF">RHOBADRAFT_66557</name>
</gene>
<dbReference type="RefSeq" id="XP_018270261.1">
    <property type="nucleotide sequence ID" value="XM_018419008.1"/>
</dbReference>
<dbReference type="AlphaFoldDB" id="A0A194S0S9"/>
<protein>
    <submittedName>
        <fullName evidence="1">Uncharacterized protein</fullName>
    </submittedName>
</protein>
<accession>A0A194S0S9</accession>
<evidence type="ECO:0000313" key="2">
    <source>
        <dbReference type="Proteomes" id="UP000053890"/>
    </source>
</evidence>
<organism evidence="1 2">
    <name type="scientific">Rhodotorula graminis (strain WP1)</name>
    <dbReference type="NCBI Taxonomy" id="578459"/>
    <lineage>
        <taxon>Eukaryota</taxon>
        <taxon>Fungi</taxon>
        <taxon>Dikarya</taxon>
        <taxon>Basidiomycota</taxon>
        <taxon>Pucciniomycotina</taxon>
        <taxon>Microbotryomycetes</taxon>
        <taxon>Sporidiobolales</taxon>
        <taxon>Sporidiobolaceae</taxon>
        <taxon>Rhodotorula</taxon>
    </lineage>
</organism>
<reference evidence="1 2" key="1">
    <citation type="journal article" date="2015" name="Front. Microbiol.">
        <title>Genome sequence of the plant growth promoting endophytic yeast Rhodotorula graminis WP1.</title>
        <authorList>
            <person name="Firrincieli A."/>
            <person name="Otillar R."/>
            <person name="Salamov A."/>
            <person name="Schmutz J."/>
            <person name="Khan Z."/>
            <person name="Redman R.S."/>
            <person name="Fleck N.D."/>
            <person name="Lindquist E."/>
            <person name="Grigoriev I.V."/>
            <person name="Doty S.L."/>
        </authorList>
    </citation>
    <scope>NUCLEOTIDE SEQUENCE [LARGE SCALE GENOMIC DNA]</scope>
    <source>
        <strain evidence="1 2">WP1</strain>
    </source>
</reference>
<sequence>MPRRRAIQLNSDLAIAIASFNKPGSRPLARAGWLDRIITRRRRPLAGEPRAVVLA</sequence>
<keyword evidence="2" id="KW-1185">Reference proteome</keyword>
<dbReference type="GeneID" id="28979455"/>
<dbReference type="Proteomes" id="UP000053890">
    <property type="component" value="Unassembled WGS sequence"/>
</dbReference>
<dbReference type="EMBL" id="KQ474080">
    <property type="protein sequence ID" value="KPV74212.1"/>
    <property type="molecule type" value="Genomic_DNA"/>
</dbReference>
<name>A0A194S0S9_RHOGW</name>
<proteinExistence type="predicted"/>
<evidence type="ECO:0000313" key="1">
    <source>
        <dbReference type="EMBL" id="KPV74212.1"/>
    </source>
</evidence>